<dbReference type="OrthoDB" id="3145928at2759"/>
<reference evidence="2" key="1">
    <citation type="submission" date="2020-03" db="EMBL/GenBank/DDBJ databases">
        <title>Draft Genome Sequence of Cylindrodendrum hubeiense.</title>
        <authorList>
            <person name="Buettner E."/>
            <person name="Kellner H."/>
        </authorList>
    </citation>
    <scope>NUCLEOTIDE SEQUENCE</scope>
    <source>
        <strain evidence="2">IHI 201604</strain>
    </source>
</reference>
<feature type="region of interest" description="Disordered" evidence="1">
    <location>
        <begin position="64"/>
        <end position="91"/>
    </location>
</feature>
<protein>
    <recommendedName>
        <fullName evidence="4">Zn(2)-C6 fungal-type domain-containing protein</fullName>
    </recommendedName>
</protein>
<keyword evidence="3" id="KW-1185">Reference proteome</keyword>
<dbReference type="EMBL" id="JAANBB010000288">
    <property type="protein sequence ID" value="KAF7544725.1"/>
    <property type="molecule type" value="Genomic_DNA"/>
</dbReference>
<evidence type="ECO:0000313" key="2">
    <source>
        <dbReference type="EMBL" id="KAF7544725.1"/>
    </source>
</evidence>
<dbReference type="InterPro" id="IPR053178">
    <property type="entry name" value="Osmoadaptation_assoc"/>
</dbReference>
<feature type="region of interest" description="Disordered" evidence="1">
    <location>
        <begin position="181"/>
        <end position="211"/>
    </location>
</feature>
<dbReference type="PANTHER" id="PTHR38111:SF9">
    <property type="entry name" value="ZN(2)-C6 FUNGAL-TYPE DOMAIN-CONTAINING PROTEIN"/>
    <property type="match status" value="1"/>
</dbReference>
<dbReference type="AlphaFoldDB" id="A0A9P5L7V7"/>
<gene>
    <name evidence="2" type="ORF">G7Z17_g9724</name>
</gene>
<evidence type="ECO:0008006" key="4">
    <source>
        <dbReference type="Google" id="ProtNLM"/>
    </source>
</evidence>
<name>A0A9P5L7V7_9HYPO</name>
<proteinExistence type="predicted"/>
<dbReference type="PANTHER" id="PTHR38111">
    <property type="entry name" value="ZN(2)-C6 FUNGAL-TYPE DOMAIN-CONTAINING PROTEIN-RELATED"/>
    <property type="match status" value="1"/>
</dbReference>
<comment type="caution">
    <text evidence="2">The sequence shown here is derived from an EMBL/GenBank/DDBJ whole genome shotgun (WGS) entry which is preliminary data.</text>
</comment>
<sequence length="448" mass="50609">MQRHPAAAWTQGEPYDRAEQRPARCSLSRRLQSQGYPPSCGFLSSSVLQPTTGRSRLRSLSALRRQGRRFPTTALPDGDASSRSQDKVPERTCTSNLAPWLPCFPTVRVIIPHPTGMHAHTKAFQNGHLNHSPPLNSDTRWVLLIEKQCTNERPFCQKCIASGRECEGYERERVFITGTPENMGRVASHPKKAPSSRKQRTPAGEGSPGLDLAPLHPLTSAWDDHTLISSQGIEYSVLISALQTKLPYVLRDYASQDESDGFHISFPPYAPSELQPALIDQDLRHDLLAGSGESGTEQMRRSGPAYFSQFPNHHFFVRVYRPLAIIFHRCIEYLHRIIFQPVIDAYPNMWPDLPPDLQIDVTRYQHGREFAADICRGLDSVLDGTVQPDVLVAPMSTAMDFYREINSTSQDGLMELMWLDNFRSRLVEKGQHIANVLQRQKWVEVATF</sequence>
<feature type="region of interest" description="Disordered" evidence="1">
    <location>
        <begin position="1"/>
        <end position="36"/>
    </location>
</feature>
<organism evidence="2 3">
    <name type="scientific">Cylindrodendrum hubeiense</name>
    <dbReference type="NCBI Taxonomy" id="595255"/>
    <lineage>
        <taxon>Eukaryota</taxon>
        <taxon>Fungi</taxon>
        <taxon>Dikarya</taxon>
        <taxon>Ascomycota</taxon>
        <taxon>Pezizomycotina</taxon>
        <taxon>Sordariomycetes</taxon>
        <taxon>Hypocreomycetidae</taxon>
        <taxon>Hypocreales</taxon>
        <taxon>Nectriaceae</taxon>
        <taxon>Cylindrodendrum</taxon>
    </lineage>
</organism>
<feature type="compositionally biased region" description="Basic residues" evidence="1">
    <location>
        <begin position="188"/>
        <end position="200"/>
    </location>
</feature>
<evidence type="ECO:0000256" key="1">
    <source>
        <dbReference type="SAM" id="MobiDB-lite"/>
    </source>
</evidence>
<evidence type="ECO:0000313" key="3">
    <source>
        <dbReference type="Proteomes" id="UP000722485"/>
    </source>
</evidence>
<accession>A0A9P5L7V7</accession>
<dbReference type="Proteomes" id="UP000722485">
    <property type="component" value="Unassembled WGS sequence"/>
</dbReference>